<geneLocation type="mitochondrion" evidence="2"/>
<protein>
    <recommendedName>
        <fullName evidence="3">NADH dehydrogenase subunit 5</fullName>
    </recommendedName>
</protein>
<organism evidence="2">
    <name type="scientific">Gruberia lanceolata</name>
    <dbReference type="NCBI Taxonomy" id="1978530"/>
    <lineage>
        <taxon>Eukaryota</taxon>
        <taxon>Sar</taxon>
        <taxon>Alveolata</taxon>
        <taxon>Ciliophora</taxon>
        <taxon>Postciliodesmatophora</taxon>
        <taxon>Heterotrichea</taxon>
        <taxon>Heterotrichida</taxon>
        <taxon>Spirostomidae</taxon>
        <taxon>Gruberia</taxon>
    </lineage>
</organism>
<proteinExistence type="predicted"/>
<reference evidence="2" key="1">
    <citation type="journal article" date="2019" name="Mitochondrial DNA Part B Resour">
        <title>The complete mitochondrial genome of Gruberia lanceolata (Gruber, 1884) Kahl, 1932 (Ciliophora: Heterotrichea).</title>
        <authorList>
            <person name="Park M.-H."/>
            <person name="Min G.-S."/>
        </authorList>
    </citation>
    <scope>NUCLEOTIDE SEQUENCE</scope>
    <source>
        <strain evidence="2">Gben1</strain>
    </source>
</reference>
<sequence length="130" mass="16303">MLNFWQKNYECFKNNYFFKNSLNSYKLYKYKLFYTNTYKFKLDFWRFFNSGFYLDDLFSKFIIIFFKNSALFSLFIFDRWFSNSIGVGFTRNILYTFNSLFFIKKLNFLQYFFVIIIVFFNIIFLLFLVF</sequence>
<evidence type="ECO:0008006" key="3">
    <source>
        <dbReference type="Google" id="ProtNLM"/>
    </source>
</evidence>
<keyword evidence="2" id="KW-0496">Mitochondrion</keyword>
<accession>A0A6C0UG49</accession>
<dbReference type="EMBL" id="MK301177">
    <property type="protein sequence ID" value="QIB71992.1"/>
    <property type="molecule type" value="Genomic_DNA"/>
</dbReference>
<gene>
    <name evidence="2" type="primary">orf130</name>
</gene>
<dbReference type="AlphaFoldDB" id="A0A6C0UG49"/>
<evidence type="ECO:0000256" key="1">
    <source>
        <dbReference type="SAM" id="Phobius"/>
    </source>
</evidence>
<keyword evidence="1" id="KW-0472">Membrane</keyword>
<evidence type="ECO:0000313" key="2">
    <source>
        <dbReference type="EMBL" id="QIB71992.1"/>
    </source>
</evidence>
<name>A0A6C0UG49_9CILI</name>
<feature type="transmembrane region" description="Helical" evidence="1">
    <location>
        <begin position="109"/>
        <end position="129"/>
    </location>
</feature>
<keyword evidence="1" id="KW-1133">Transmembrane helix</keyword>
<keyword evidence="1" id="KW-0812">Transmembrane</keyword>